<dbReference type="AlphaFoldDB" id="C3XVJ3"/>
<protein>
    <submittedName>
        <fullName evidence="2">Uncharacterized protein</fullName>
    </submittedName>
</protein>
<organism>
    <name type="scientific">Branchiostoma floridae</name>
    <name type="common">Florida lancelet</name>
    <name type="synonym">Amphioxus</name>
    <dbReference type="NCBI Taxonomy" id="7739"/>
    <lineage>
        <taxon>Eukaryota</taxon>
        <taxon>Metazoa</taxon>
        <taxon>Chordata</taxon>
        <taxon>Cephalochordata</taxon>
        <taxon>Leptocardii</taxon>
        <taxon>Amphioxiformes</taxon>
        <taxon>Branchiostomatidae</taxon>
        <taxon>Branchiostoma</taxon>
    </lineage>
</organism>
<proteinExistence type="predicted"/>
<reference evidence="2" key="1">
    <citation type="journal article" date="2008" name="Nature">
        <title>The amphioxus genome and the evolution of the chordate karyotype.</title>
        <authorList>
            <consortium name="US DOE Joint Genome Institute (JGI-PGF)"/>
            <person name="Putnam N.H."/>
            <person name="Butts T."/>
            <person name="Ferrier D.E.K."/>
            <person name="Furlong R.F."/>
            <person name="Hellsten U."/>
            <person name="Kawashima T."/>
            <person name="Robinson-Rechavi M."/>
            <person name="Shoguchi E."/>
            <person name="Terry A."/>
            <person name="Yu J.-K."/>
            <person name="Benito-Gutierrez E.L."/>
            <person name="Dubchak I."/>
            <person name="Garcia-Fernandez J."/>
            <person name="Gibson-Brown J.J."/>
            <person name="Grigoriev I.V."/>
            <person name="Horton A.C."/>
            <person name="de Jong P.J."/>
            <person name="Jurka J."/>
            <person name="Kapitonov V.V."/>
            <person name="Kohara Y."/>
            <person name="Kuroki Y."/>
            <person name="Lindquist E."/>
            <person name="Lucas S."/>
            <person name="Osoegawa K."/>
            <person name="Pennacchio L.A."/>
            <person name="Salamov A.A."/>
            <person name="Satou Y."/>
            <person name="Sauka-Spengler T."/>
            <person name="Schmutz J."/>
            <person name="Shin-I T."/>
            <person name="Toyoda A."/>
            <person name="Bronner-Fraser M."/>
            <person name="Fujiyama A."/>
            <person name="Holland L.Z."/>
            <person name="Holland P.W.H."/>
            <person name="Satoh N."/>
            <person name="Rokhsar D.S."/>
        </authorList>
    </citation>
    <scope>NUCLEOTIDE SEQUENCE [LARGE SCALE GENOMIC DNA]</scope>
    <source>
        <strain evidence="2">S238N-H82</strain>
        <tissue evidence="2">Testes</tissue>
    </source>
</reference>
<name>C3XVJ3_BRAFL</name>
<evidence type="ECO:0000313" key="2">
    <source>
        <dbReference type="EMBL" id="EEN68119.1"/>
    </source>
</evidence>
<gene>
    <name evidence="2" type="ORF">BRAFLDRAFT_108881</name>
</gene>
<dbReference type="EMBL" id="GG666468">
    <property type="protein sequence ID" value="EEN68119.1"/>
    <property type="molecule type" value="Genomic_DNA"/>
</dbReference>
<feature type="region of interest" description="Disordered" evidence="1">
    <location>
        <begin position="1"/>
        <end position="54"/>
    </location>
</feature>
<accession>C3XVJ3</accession>
<evidence type="ECO:0000256" key="1">
    <source>
        <dbReference type="SAM" id="MobiDB-lite"/>
    </source>
</evidence>
<dbReference type="InParanoid" id="C3XVJ3"/>
<sequence>MQIRGISSLIRPPPTTAGAEATAPRKAEKTSRGGKICVWTPQGGTRQPEDSGGHSVVTVRSTFVLSTEGFGVGFQWSECAGHTTAQFRDAPPSTRQMHVPDVRPWYLSVAQATAAERSQDTPGTC</sequence>